<comment type="caution">
    <text evidence="2">The sequence shown here is derived from an EMBL/GenBank/DDBJ whole genome shotgun (WGS) entry which is preliminary data.</text>
</comment>
<dbReference type="RefSeq" id="XP_011129443.1">
    <property type="nucleotide sequence ID" value="XM_011131141.1"/>
</dbReference>
<accession>A0A023BA83</accession>
<evidence type="ECO:0000313" key="3">
    <source>
        <dbReference type="Proteomes" id="UP000019763"/>
    </source>
</evidence>
<evidence type="ECO:0000313" key="2">
    <source>
        <dbReference type="EMBL" id="EZG78158.1"/>
    </source>
</evidence>
<sequence length="50" mass="5377">MVTMNCQDASDYCAVPDEYLYPGGDTGFADAVDEAESDSRPTANMPIMPN</sequence>
<reference evidence="2" key="1">
    <citation type="submission" date="2013-12" db="EMBL/GenBank/DDBJ databases">
        <authorList>
            <person name="Omoto C.K."/>
            <person name="Sibley D."/>
            <person name="Venepally P."/>
            <person name="Hadjithomas M."/>
            <person name="Karamycheva S."/>
            <person name="Brunk B."/>
            <person name="Roos D."/>
            <person name="Caler E."/>
            <person name="Lorenzi H."/>
        </authorList>
    </citation>
    <scope>NUCLEOTIDE SEQUENCE</scope>
</reference>
<dbReference type="GeneID" id="22911565"/>
<name>A0A023BA83_GRENI</name>
<dbReference type="VEuPathDB" id="CryptoDB:GNI_040590"/>
<dbReference type="Proteomes" id="UP000019763">
    <property type="component" value="Unassembled WGS sequence"/>
</dbReference>
<keyword evidence="3" id="KW-1185">Reference proteome</keyword>
<protein>
    <submittedName>
        <fullName evidence="2">Uncharacterized protein</fullName>
    </submittedName>
</protein>
<feature type="region of interest" description="Disordered" evidence="1">
    <location>
        <begin position="25"/>
        <end position="50"/>
    </location>
</feature>
<evidence type="ECO:0000256" key="1">
    <source>
        <dbReference type="SAM" id="MobiDB-lite"/>
    </source>
</evidence>
<organism evidence="2 3">
    <name type="scientific">Gregarina niphandrodes</name>
    <name type="common">Septate eugregarine</name>
    <dbReference type="NCBI Taxonomy" id="110365"/>
    <lineage>
        <taxon>Eukaryota</taxon>
        <taxon>Sar</taxon>
        <taxon>Alveolata</taxon>
        <taxon>Apicomplexa</taxon>
        <taxon>Conoidasida</taxon>
        <taxon>Gregarinasina</taxon>
        <taxon>Eugregarinorida</taxon>
        <taxon>Gregarinidae</taxon>
        <taxon>Gregarina</taxon>
    </lineage>
</organism>
<dbReference type="AlphaFoldDB" id="A0A023BA83"/>
<dbReference type="EMBL" id="AFNH02000310">
    <property type="protein sequence ID" value="EZG78158.1"/>
    <property type="molecule type" value="Genomic_DNA"/>
</dbReference>
<gene>
    <name evidence="2" type="ORF">GNI_040590</name>
</gene>
<proteinExistence type="predicted"/>